<gene>
    <name evidence="1" type="ORF">OUZ56_014204</name>
</gene>
<sequence length="59" mass="6359">MLLTTTENCGCGIGREKSFESSAVEIDSLKINSFLSQDKRFGGNLGKLPWNAAGSIDNH</sequence>
<dbReference type="EMBL" id="JAOYFB010000002">
    <property type="protein sequence ID" value="KAK4009064.1"/>
    <property type="molecule type" value="Genomic_DNA"/>
</dbReference>
<protein>
    <submittedName>
        <fullName evidence="1">Uncharacterized protein</fullName>
    </submittedName>
</protein>
<keyword evidence="2" id="KW-1185">Reference proteome</keyword>
<evidence type="ECO:0000313" key="1">
    <source>
        <dbReference type="EMBL" id="KAK4009064.1"/>
    </source>
</evidence>
<organism evidence="1 2">
    <name type="scientific">Daphnia magna</name>
    <dbReference type="NCBI Taxonomy" id="35525"/>
    <lineage>
        <taxon>Eukaryota</taxon>
        <taxon>Metazoa</taxon>
        <taxon>Ecdysozoa</taxon>
        <taxon>Arthropoda</taxon>
        <taxon>Crustacea</taxon>
        <taxon>Branchiopoda</taxon>
        <taxon>Diplostraca</taxon>
        <taxon>Cladocera</taxon>
        <taxon>Anomopoda</taxon>
        <taxon>Daphniidae</taxon>
        <taxon>Daphnia</taxon>
    </lineage>
</organism>
<dbReference type="Proteomes" id="UP001234178">
    <property type="component" value="Unassembled WGS sequence"/>
</dbReference>
<name>A0ABQ9Z843_9CRUS</name>
<comment type="caution">
    <text evidence="1">The sequence shown here is derived from an EMBL/GenBank/DDBJ whole genome shotgun (WGS) entry which is preliminary data.</text>
</comment>
<proteinExistence type="predicted"/>
<reference evidence="1 2" key="1">
    <citation type="journal article" date="2023" name="Nucleic Acids Res.">
        <title>The hologenome of Daphnia magna reveals possible DNA methylation and microbiome-mediated evolution of the host genome.</title>
        <authorList>
            <person name="Chaturvedi A."/>
            <person name="Li X."/>
            <person name="Dhandapani V."/>
            <person name="Marshall H."/>
            <person name="Kissane S."/>
            <person name="Cuenca-Cambronero M."/>
            <person name="Asole G."/>
            <person name="Calvet F."/>
            <person name="Ruiz-Romero M."/>
            <person name="Marangio P."/>
            <person name="Guigo R."/>
            <person name="Rago D."/>
            <person name="Mirbahai L."/>
            <person name="Eastwood N."/>
            <person name="Colbourne J.K."/>
            <person name="Zhou J."/>
            <person name="Mallon E."/>
            <person name="Orsini L."/>
        </authorList>
    </citation>
    <scope>NUCLEOTIDE SEQUENCE [LARGE SCALE GENOMIC DNA]</scope>
    <source>
        <strain evidence="1">LRV0_1</strain>
    </source>
</reference>
<accession>A0ABQ9Z843</accession>
<evidence type="ECO:0000313" key="2">
    <source>
        <dbReference type="Proteomes" id="UP001234178"/>
    </source>
</evidence>